<dbReference type="GO" id="GO:0016787">
    <property type="term" value="F:hydrolase activity"/>
    <property type="evidence" value="ECO:0007669"/>
    <property type="project" value="UniProtKB-KW"/>
</dbReference>
<evidence type="ECO:0000313" key="4">
    <source>
        <dbReference type="EMBL" id="MBC8546042.1"/>
    </source>
</evidence>
<dbReference type="InterPro" id="IPR021744">
    <property type="entry name" value="CbiG_N"/>
</dbReference>
<protein>
    <submittedName>
        <fullName evidence="4">Cobalt-precorrin 5A hydrolase</fullName>
    </submittedName>
</protein>
<dbReference type="InterPro" id="IPR038029">
    <property type="entry name" value="GbiG_N_sf"/>
</dbReference>
<dbReference type="PANTHER" id="PTHR37477:SF1">
    <property type="entry name" value="COBALT-PRECORRIN-5A HYDROLASE"/>
    <property type="match status" value="1"/>
</dbReference>
<evidence type="ECO:0000313" key="5">
    <source>
        <dbReference type="Proteomes" id="UP000653127"/>
    </source>
</evidence>
<comment type="caution">
    <text evidence="4">The sequence shown here is derived from an EMBL/GenBank/DDBJ whole genome shotgun (WGS) entry which is preliminary data.</text>
</comment>
<dbReference type="Pfam" id="PF11760">
    <property type="entry name" value="CbiG_N"/>
    <property type="match status" value="1"/>
</dbReference>
<dbReference type="EMBL" id="JACRST010000003">
    <property type="protein sequence ID" value="MBC8546042.1"/>
    <property type="molecule type" value="Genomic_DNA"/>
</dbReference>
<sequence>MRLWLISFTQNGAALCAHLQNGLTALGHRCAGYAVARHASAAGLLPLETSAQEWAGRVFSQADALIFVGAAGIAVRSIAPWLRDKFTDPAVVVVDDQGYFSISLLSGHVGGANALAVEVAGLIGAQPVISTATDGAGLFAVDRWAARNGLYLSDRVAAKRVSAALLDDEPVGFVSDFPIQGELPYGFCADTAVRVGVCVSLDETRRPFDCTLSIVPRVLALGVGCRRGIAPETLEERLQAALESYSISFRGIAEVCTIDLKREEHGLLEFCRRHRLPLRVFSARELAQAEGRFTPSAFVSSITGVDNVCERAAVLGSGGKLVVTKQSGDGVTLALAVRDWSVTF</sequence>
<dbReference type="GO" id="GO:0009236">
    <property type="term" value="P:cobalamin biosynthetic process"/>
    <property type="evidence" value="ECO:0007669"/>
    <property type="project" value="InterPro"/>
</dbReference>
<dbReference type="RefSeq" id="WP_249282194.1">
    <property type="nucleotide sequence ID" value="NZ_JACRST010000003.1"/>
</dbReference>
<keyword evidence="4" id="KW-0378">Hydrolase</keyword>
<evidence type="ECO:0000259" key="2">
    <source>
        <dbReference type="Pfam" id="PF11760"/>
    </source>
</evidence>
<dbReference type="InterPro" id="IPR036518">
    <property type="entry name" value="CobE/GbiG_C_sf"/>
</dbReference>
<dbReference type="SUPFAM" id="SSF159664">
    <property type="entry name" value="CobE/GbiG C-terminal domain-like"/>
    <property type="match status" value="1"/>
</dbReference>
<proteinExistence type="predicted"/>
<feature type="domain" description="CobE/GbiG C-terminal" evidence="1">
    <location>
        <begin position="219"/>
        <end position="336"/>
    </location>
</feature>
<dbReference type="Pfam" id="PF01890">
    <property type="entry name" value="CbiG_C"/>
    <property type="match status" value="1"/>
</dbReference>
<feature type="domain" description="Cobalamin synthesis G N-terminal" evidence="2">
    <location>
        <begin position="55"/>
        <end position="134"/>
    </location>
</feature>
<dbReference type="Proteomes" id="UP000653127">
    <property type="component" value="Unassembled WGS sequence"/>
</dbReference>
<dbReference type="AlphaFoldDB" id="A0A926DY99"/>
<name>A0A926DY99_9FIRM</name>
<accession>A0A926DY99</accession>
<dbReference type="SUPFAM" id="SSF159672">
    <property type="entry name" value="CbiG N-terminal domain-like"/>
    <property type="match status" value="1"/>
</dbReference>
<dbReference type="InterPro" id="IPR002750">
    <property type="entry name" value="CobE/GbiG_C"/>
</dbReference>
<evidence type="ECO:0000259" key="3">
    <source>
        <dbReference type="Pfam" id="PF11761"/>
    </source>
</evidence>
<reference evidence="4" key="1">
    <citation type="submission" date="2020-08" db="EMBL/GenBank/DDBJ databases">
        <title>Genome public.</title>
        <authorList>
            <person name="Liu C."/>
            <person name="Sun Q."/>
        </authorList>
    </citation>
    <scope>NUCLEOTIDE SEQUENCE</scope>
    <source>
        <strain evidence="4">NSJ-31</strain>
    </source>
</reference>
<feature type="domain" description="Cobalamin biosynthesis central region" evidence="3">
    <location>
        <begin position="139"/>
        <end position="212"/>
    </location>
</feature>
<dbReference type="PANTHER" id="PTHR37477">
    <property type="entry name" value="COBALT-PRECORRIN-5A HYDROLASE"/>
    <property type="match status" value="1"/>
</dbReference>
<dbReference type="Gene3D" id="3.30.420.180">
    <property type="entry name" value="CobE/GbiG C-terminal domain"/>
    <property type="match status" value="1"/>
</dbReference>
<dbReference type="Gene3D" id="3.40.50.11220">
    <property type="match status" value="1"/>
</dbReference>
<evidence type="ECO:0000259" key="1">
    <source>
        <dbReference type="Pfam" id="PF01890"/>
    </source>
</evidence>
<dbReference type="InterPro" id="IPR052553">
    <property type="entry name" value="CbiG_hydrolase"/>
</dbReference>
<keyword evidence="5" id="KW-1185">Reference proteome</keyword>
<gene>
    <name evidence="4" type="ORF">H8711_03715</name>
</gene>
<dbReference type="Pfam" id="PF11761">
    <property type="entry name" value="CbiG_mid"/>
    <property type="match status" value="1"/>
</dbReference>
<organism evidence="4 5">
    <name type="scientific">Ligaoa zhengdingensis</name>
    <dbReference type="NCBI Taxonomy" id="2763658"/>
    <lineage>
        <taxon>Bacteria</taxon>
        <taxon>Bacillati</taxon>
        <taxon>Bacillota</taxon>
        <taxon>Clostridia</taxon>
        <taxon>Eubacteriales</taxon>
        <taxon>Oscillospiraceae</taxon>
        <taxon>Ligaoa</taxon>
    </lineage>
</organism>
<dbReference type="InterPro" id="IPR021745">
    <property type="entry name" value="CbiG_mid"/>
</dbReference>